<proteinExistence type="inferred from homology"/>
<evidence type="ECO:0000313" key="8">
    <source>
        <dbReference type="EMBL" id="AOV07775.1"/>
    </source>
</evidence>
<keyword evidence="9" id="KW-1185">Reference proteome</keyword>
<dbReference type="KEGG" id="surl:BI350_09680"/>
<dbReference type="Pfam" id="PF02683">
    <property type="entry name" value="DsbD_TM"/>
    <property type="match status" value="1"/>
</dbReference>
<dbReference type="AlphaFoldDB" id="A0A1D8JGC8"/>
<comment type="subcellular location">
    <subcellularLocation>
        <location evidence="1">Membrane</location>
        <topology evidence="1">Multi-pass membrane protein</topology>
    </subcellularLocation>
</comment>
<feature type="transmembrane region" description="Helical" evidence="6">
    <location>
        <begin position="166"/>
        <end position="190"/>
    </location>
</feature>
<keyword evidence="4 6" id="KW-1133">Transmembrane helix</keyword>
<protein>
    <submittedName>
        <fullName evidence="8">Cytochrome C biogenesis protein CcdA</fullName>
    </submittedName>
</protein>
<sequence length="236" mass="26034">MGTDLNMFFAFGAGFLSFISPCTLPLYPAFLSYITGMSLDDLQSDSKRMTSRGMLHTLFFLIGFSLIFIAMGFGSTFLGTFFQENIVILRQIGAIFIVIFGLMIIGLFTPEFLMKDRKLQFKNRPSGYVGTLLIGLAFAAGWTPCSGPIIGAIIGLAGTNPGSGMYYMIAYVLGFAIPFFTLSFFVTKIGAIRKYSGPIMKFGGYIMIAFGILLFFDGMTYIINWLSPFFGDFQGF</sequence>
<feature type="domain" description="Cytochrome C biogenesis protein transmembrane" evidence="7">
    <location>
        <begin position="7"/>
        <end position="212"/>
    </location>
</feature>
<feature type="transmembrane region" description="Helical" evidence="6">
    <location>
        <begin position="129"/>
        <end position="154"/>
    </location>
</feature>
<dbReference type="GO" id="GO:0016020">
    <property type="term" value="C:membrane"/>
    <property type="evidence" value="ECO:0007669"/>
    <property type="project" value="UniProtKB-SubCell"/>
</dbReference>
<dbReference type="InterPro" id="IPR051790">
    <property type="entry name" value="Cytochrome_c-biogenesis_DsbD"/>
</dbReference>
<reference evidence="8 9" key="1">
    <citation type="submission" date="2016-09" db="EMBL/GenBank/DDBJ databases">
        <title>Complete genome sequence of the Lysinibacillus sphaericus LMG 22257, a specie of Bacillus with ureolytic activity that can effectively biodeposit calcium carbonate.</title>
        <authorList>
            <person name="Yan W."/>
        </authorList>
    </citation>
    <scope>NUCLEOTIDE SEQUENCE [LARGE SCALE GENOMIC DNA]</scope>
    <source>
        <strain evidence="8 9">LMG 22257</strain>
    </source>
</reference>
<evidence type="ECO:0000256" key="6">
    <source>
        <dbReference type="SAM" id="Phobius"/>
    </source>
</evidence>
<organism evidence="8 9">
    <name type="scientific">Sporosarcina ureilytica</name>
    <dbReference type="NCBI Taxonomy" id="298596"/>
    <lineage>
        <taxon>Bacteria</taxon>
        <taxon>Bacillati</taxon>
        <taxon>Bacillota</taxon>
        <taxon>Bacilli</taxon>
        <taxon>Bacillales</taxon>
        <taxon>Caryophanaceae</taxon>
        <taxon>Sporosarcina</taxon>
    </lineage>
</organism>
<dbReference type="GO" id="GO:0017004">
    <property type="term" value="P:cytochrome complex assembly"/>
    <property type="evidence" value="ECO:0007669"/>
    <property type="project" value="InterPro"/>
</dbReference>
<feature type="transmembrane region" description="Helical" evidence="6">
    <location>
        <begin position="88"/>
        <end position="108"/>
    </location>
</feature>
<feature type="transmembrane region" description="Helical" evidence="6">
    <location>
        <begin position="55"/>
        <end position="82"/>
    </location>
</feature>
<evidence type="ECO:0000259" key="7">
    <source>
        <dbReference type="Pfam" id="PF02683"/>
    </source>
</evidence>
<comment type="similarity">
    <text evidence="2">Belongs to the DsbD family.</text>
</comment>
<dbReference type="InterPro" id="IPR003834">
    <property type="entry name" value="Cyt_c_assmbl_TM_dom"/>
</dbReference>
<dbReference type="RefSeq" id="WP_075527916.1">
    <property type="nucleotide sequence ID" value="NZ_CP017560.1"/>
</dbReference>
<evidence type="ECO:0000256" key="5">
    <source>
        <dbReference type="ARBA" id="ARBA00023136"/>
    </source>
</evidence>
<feature type="transmembrane region" description="Helical" evidence="6">
    <location>
        <begin position="6"/>
        <end position="34"/>
    </location>
</feature>
<evidence type="ECO:0000256" key="2">
    <source>
        <dbReference type="ARBA" id="ARBA00006143"/>
    </source>
</evidence>
<gene>
    <name evidence="8" type="ORF">BI350_09680</name>
</gene>
<name>A0A1D8JGC8_9BACL</name>
<accession>A0A1D8JGC8</accession>
<evidence type="ECO:0000256" key="1">
    <source>
        <dbReference type="ARBA" id="ARBA00004141"/>
    </source>
</evidence>
<evidence type="ECO:0000313" key="9">
    <source>
        <dbReference type="Proteomes" id="UP000185746"/>
    </source>
</evidence>
<evidence type="ECO:0000256" key="4">
    <source>
        <dbReference type="ARBA" id="ARBA00022989"/>
    </source>
</evidence>
<dbReference type="PANTHER" id="PTHR31272">
    <property type="entry name" value="CYTOCHROME C-TYPE BIOGENESIS PROTEIN HI_1454-RELATED"/>
    <property type="match status" value="1"/>
</dbReference>
<keyword evidence="3 6" id="KW-0812">Transmembrane</keyword>
<dbReference type="Proteomes" id="UP000185746">
    <property type="component" value="Chromosome"/>
</dbReference>
<dbReference type="PANTHER" id="PTHR31272:SF4">
    <property type="entry name" value="CYTOCHROME C-TYPE BIOGENESIS PROTEIN HI_1454-RELATED"/>
    <property type="match status" value="1"/>
</dbReference>
<dbReference type="EMBL" id="CP017560">
    <property type="protein sequence ID" value="AOV07775.1"/>
    <property type="molecule type" value="Genomic_DNA"/>
</dbReference>
<keyword evidence="5 6" id="KW-0472">Membrane</keyword>
<feature type="transmembrane region" description="Helical" evidence="6">
    <location>
        <begin position="202"/>
        <end position="223"/>
    </location>
</feature>
<evidence type="ECO:0000256" key="3">
    <source>
        <dbReference type="ARBA" id="ARBA00022692"/>
    </source>
</evidence>